<accession>A0ABY4VWF5</accession>
<dbReference type="SUPFAM" id="SSF56317">
    <property type="entry name" value="Carbon-nitrogen hydrolase"/>
    <property type="match status" value="1"/>
</dbReference>
<dbReference type="PROSITE" id="PS50263">
    <property type="entry name" value="CN_HYDROLASE"/>
    <property type="match status" value="1"/>
</dbReference>
<dbReference type="InterPro" id="IPR001110">
    <property type="entry name" value="UPF0012_CS"/>
</dbReference>
<dbReference type="Pfam" id="PF00795">
    <property type="entry name" value="CN_hydrolase"/>
    <property type="match status" value="1"/>
</dbReference>
<dbReference type="InterPro" id="IPR045254">
    <property type="entry name" value="Nit1/2_C-N_Hydrolase"/>
</dbReference>
<protein>
    <submittedName>
        <fullName evidence="4">Carbon-nitrogen hydrolase family protein</fullName>
    </submittedName>
</protein>
<dbReference type="PANTHER" id="PTHR23088">
    <property type="entry name" value="NITRILASE-RELATED"/>
    <property type="match status" value="1"/>
</dbReference>
<proteinExistence type="inferred from homology"/>
<sequence>MPASPAAPRSAAPRAMRVAAIQTVTGTALDANLARTDALIADAARGGAELVLLPEYFCLMGRQDSDKVAVREQDGDGPIQHFLADAARRHGIWLVGGTLPLWCEDAERVRNSSLAFDPRGERVARYDKIHLFGFTRGEERYDESRTILAGREPVTFDAPCGRVAMSVCYDLRFPELYRQMASTDSENGLALILMPAAFTYTTGQAHWEILLRARAIENQCYVLAAAQGGKHENGRRTWGHSMLVDPWGEVLAMLPEGEGVVSGTLDPARIAEVRQNLPALRHRVL</sequence>
<dbReference type="InterPro" id="IPR003010">
    <property type="entry name" value="C-N_Hydrolase"/>
</dbReference>
<comment type="similarity">
    <text evidence="1">Belongs to the carbon-nitrogen hydrolase superfamily. NIT1/NIT2 family.</text>
</comment>
<reference evidence="4" key="1">
    <citation type="submission" date="2022-06" db="EMBL/GenBank/DDBJ databases">
        <title>Complete genome sequence and characterization of Cupriavidus gilardii QJ1 isolated from contaminating cells.</title>
        <authorList>
            <person name="Qi J."/>
        </authorList>
    </citation>
    <scope>NUCLEOTIDE SEQUENCE</scope>
    <source>
        <strain evidence="4">QJ1</strain>
    </source>
</reference>
<dbReference type="PROSITE" id="PS01227">
    <property type="entry name" value="UPF0012"/>
    <property type="match status" value="1"/>
</dbReference>
<evidence type="ECO:0000259" key="3">
    <source>
        <dbReference type="PROSITE" id="PS50263"/>
    </source>
</evidence>
<dbReference type="CDD" id="cd07572">
    <property type="entry name" value="nit"/>
    <property type="match status" value="1"/>
</dbReference>
<dbReference type="PANTHER" id="PTHR23088:SF27">
    <property type="entry name" value="DEAMINATED GLUTATHIONE AMIDASE"/>
    <property type="match status" value="1"/>
</dbReference>
<feature type="domain" description="CN hydrolase" evidence="3">
    <location>
        <begin position="16"/>
        <end position="267"/>
    </location>
</feature>
<dbReference type="Proteomes" id="UP001056648">
    <property type="component" value="Chromosome 2"/>
</dbReference>
<keyword evidence="2 4" id="KW-0378">Hydrolase</keyword>
<evidence type="ECO:0000256" key="2">
    <source>
        <dbReference type="ARBA" id="ARBA00022801"/>
    </source>
</evidence>
<evidence type="ECO:0000313" key="5">
    <source>
        <dbReference type="Proteomes" id="UP001056648"/>
    </source>
</evidence>
<dbReference type="EMBL" id="CP098736">
    <property type="protein sequence ID" value="USE81655.1"/>
    <property type="molecule type" value="Genomic_DNA"/>
</dbReference>
<dbReference type="GO" id="GO:0016787">
    <property type="term" value="F:hydrolase activity"/>
    <property type="evidence" value="ECO:0007669"/>
    <property type="project" value="UniProtKB-KW"/>
</dbReference>
<dbReference type="InterPro" id="IPR036526">
    <property type="entry name" value="C-N_Hydrolase_sf"/>
</dbReference>
<keyword evidence="5" id="KW-1185">Reference proteome</keyword>
<organism evidence="4 5">
    <name type="scientific">Cupriavidus gilardii</name>
    <dbReference type="NCBI Taxonomy" id="82541"/>
    <lineage>
        <taxon>Bacteria</taxon>
        <taxon>Pseudomonadati</taxon>
        <taxon>Pseudomonadota</taxon>
        <taxon>Betaproteobacteria</taxon>
        <taxon>Burkholderiales</taxon>
        <taxon>Burkholderiaceae</taxon>
        <taxon>Cupriavidus</taxon>
    </lineage>
</organism>
<name>A0ABY4VWF5_9BURK</name>
<gene>
    <name evidence="4" type="ORF">NDR89_21240</name>
</gene>
<dbReference type="Gene3D" id="3.60.110.10">
    <property type="entry name" value="Carbon-nitrogen hydrolase"/>
    <property type="match status" value="1"/>
</dbReference>
<evidence type="ECO:0000313" key="4">
    <source>
        <dbReference type="EMBL" id="USE81655.1"/>
    </source>
</evidence>
<evidence type="ECO:0000256" key="1">
    <source>
        <dbReference type="ARBA" id="ARBA00010613"/>
    </source>
</evidence>
<dbReference type="RefSeq" id="WP_252253913.1">
    <property type="nucleotide sequence ID" value="NZ_CP098736.1"/>
</dbReference>